<dbReference type="InterPro" id="IPR005119">
    <property type="entry name" value="LysR_subst-bd"/>
</dbReference>
<evidence type="ECO:0000256" key="2">
    <source>
        <dbReference type="ARBA" id="ARBA00023015"/>
    </source>
</evidence>
<reference evidence="6 7" key="1">
    <citation type="submission" date="2019-11" db="EMBL/GenBank/DDBJ databases">
        <authorList>
            <person name="Holert J."/>
        </authorList>
    </citation>
    <scope>NUCLEOTIDE SEQUENCE [LARGE SCALE GENOMIC DNA]</scope>
    <source>
        <strain evidence="6">SB11_3</strain>
    </source>
</reference>
<proteinExistence type="inferred from homology"/>
<dbReference type="GO" id="GO:0043565">
    <property type="term" value="F:sequence-specific DNA binding"/>
    <property type="evidence" value="ECO:0007669"/>
    <property type="project" value="TreeGrafter"/>
</dbReference>
<dbReference type="FunFam" id="1.10.10.10:FF:000001">
    <property type="entry name" value="LysR family transcriptional regulator"/>
    <property type="match status" value="1"/>
</dbReference>
<dbReference type="InterPro" id="IPR000847">
    <property type="entry name" value="LysR_HTH_N"/>
</dbReference>
<dbReference type="Pfam" id="PF00126">
    <property type="entry name" value="HTH_1"/>
    <property type="match status" value="1"/>
</dbReference>
<dbReference type="PANTHER" id="PTHR30537">
    <property type="entry name" value="HTH-TYPE TRANSCRIPTIONAL REGULATOR"/>
    <property type="match status" value="1"/>
</dbReference>
<sequence>MTIFANVVEQGNFSKAAAELGLSRAVVSYHIKRLETRLQITLLDRSTRSVQLTEAGEAYYHHCRQICEHAKLADMQIKRLQNEPIGNLAITCPVNLGLALIVPILNRFRENYPKITLDVMLSDSVVDFDDRPLDLAIRGAAVTDRELQAEHLVVLTTCLCGSPEYFRKHDRPRNAADLQNHAWVIYSPAPANLTIKNDRNTYSLVPDGPIRTNNAAARTAFVEAGHGLGRIPCYDATPKIQAGTLEKVMEDFEFPSIELYAVFPKSAEHCPLSILLRQFLSSELQNLVNK</sequence>
<comment type="similarity">
    <text evidence="1">Belongs to the LysR transcriptional regulatory family.</text>
</comment>
<dbReference type="SUPFAM" id="SSF46785">
    <property type="entry name" value="Winged helix' DNA-binding domain"/>
    <property type="match status" value="1"/>
</dbReference>
<dbReference type="PROSITE" id="PS50931">
    <property type="entry name" value="HTH_LYSR"/>
    <property type="match status" value="1"/>
</dbReference>
<feature type="domain" description="HTH lysR-type" evidence="5">
    <location>
        <begin position="1"/>
        <end position="53"/>
    </location>
</feature>
<dbReference type="SUPFAM" id="SSF53850">
    <property type="entry name" value="Periplasmic binding protein-like II"/>
    <property type="match status" value="1"/>
</dbReference>
<dbReference type="Gene3D" id="1.10.10.10">
    <property type="entry name" value="Winged helix-like DNA-binding domain superfamily/Winged helix DNA-binding domain"/>
    <property type="match status" value="1"/>
</dbReference>
<name>A0A5S9N6N1_9GAMM</name>
<accession>A0A5S9N6N1</accession>
<dbReference type="Pfam" id="PF03466">
    <property type="entry name" value="LysR_substrate"/>
    <property type="match status" value="1"/>
</dbReference>
<dbReference type="CDD" id="cd08422">
    <property type="entry name" value="PBP2_CrgA_like"/>
    <property type="match status" value="1"/>
</dbReference>
<keyword evidence="4" id="KW-0804">Transcription</keyword>
<evidence type="ECO:0000313" key="7">
    <source>
        <dbReference type="Proteomes" id="UP000441399"/>
    </source>
</evidence>
<dbReference type="AlphaFoldDB" id="A0A5S9N6N1"/>
<keyword evidence="2" id="KW-0805">Transcription regulation</keyword>
<dbReference type="GO" id="GO:0003700">
    <property type="term" value="F:DNA-binding transcription factor activity"/>
    <property type="evidence" value="ECO:0007669"/>
    <property type="project" value="InterPro"/>
</dbReference>
<evidence type="ECO:0000313" key="6">
    <source>
        <dbReference type="EMBL" id="CAA0085574.1"/>
    </source>
</evidence>
<dbReference type="InterPro" id="IPR058163">
    <property type="entry name" value="LysR-type_TF_proteobact-type"/>
</dbReference>
<evidence type="ECO:0000256" key="1">
    <source>
        <dbReference type="ARBA" id="ARBA00009437"/>
    </source>
</evidence>
<dbReference type="Gene3D" id="3.40.190.290">
    <property type="match status" value="1"/>
</dbReference>
<evidence type="ECO:0000256" key="3">
    <source>
        <dbReference type="ARBA" id="ARBA00023125"/>
    </source>
</evidence>
<evidence type="ECO:0000256" key="4">
    <source>
        <dbReference type="ARBA" id="ARBA00023163"/>
    </source>
</evidence>
<protein>
    <submittedName>
        <fullName evidence="6">HTH-type transcriptional regulator DmlR</fullName>
    </submittedName>
</protein>
<dbReference type="InterPro" id="IPR036388">
    <property type="entry name" value="WH-like_DNA-bd_sf"/>
</dbReference>
<evidence type="ECO:0000259" key="5">
    <source>
        <dbReference type="PROSITE" id="PS50931"/>
    </source>
</evidence>
<keyword evidence="7" id="KW-1185">Reference proteome</keyword>
<dbReference type="GO" id="GO:0006351">
    <property type="term" value="P:DNA-templated transcription"/>
    <property type="evidence" value="ECO:0007669"/>
    <property type="project" value="TreeGrafter"/>
</dbReference>
<dbReference type="PANTHER" id="PTHR30537:SF5">
    <property type="entry name" value="HTH-TYPE TRANSCRIPTIONAL ACTIVATOR TTDR-RELATED"/>
    <property type="match status" value="1"/>
</dbReference>
<dbReference type="InterPro" id="IPR036390">
    <property type="entry name" value="WH_DNA-bd_sf"/>
</dbReference>
<organism evidence="6 7">
    <name type="scientific">BD1-7 clade bacterium</name>
    <dbReference type="NCBI Taxonomy" id="2029982"/>
    <lineage>
        <taxon>Bacteria</taxon>
        <taxon>Pseudomonadati</taxon>
        <taxon>Pseudomonadota</taxon>
        <taxon>Gammaproteobacteria</taxon>
        <taxon>Cellvibrionales</taxon>
        <taxon>Spongiibacteraceae</taxon>
        <taxon>BD1-7 clade</taxon>
    </lineage>
</organism>
<keyword evidence="3" id="KW-0238">DNA-binding</keyword>
<dbReference type="EMBL" id="CACSIO010000001">
    <property type="protein sequence ID" value="CAA0085574.1"/>
    <property type="molecule type" value="Genomic_DNA"/>
</dbReference>
<dbReference type="Proteomes" id="UP000441399">
    <property type="component" value="Unassembled WGS sequence"/>
</dbReference>
<gene>
    <name evidence="6" type="primary">dmlR_1</name>
    <name evidence="6" type="ORF">OPDIPICF_00836</name>
</gene>